<evidence type="ECO:0000256" key="1">
    <source>
        <dbReference type="ARBA" id="ARBA00010139"/>
    </source>
</evidence>
<dbReference type="Gene3D" id="3.50.50.60">
    <property type="entry name" value="FAD/NAD(P)-binding domain"/>
    <property type="match status" value="3"/>
</dbReference>
<keyword evidence="4" id="KW-0560">Oxidoreductase</keyword>
<dbReference type="InterPro" id="IPR036188">
    <property type="entry name" value="FAD/NAD-bd_sf"/>
</dbReference>
<dbReference type="Pfam" id="PF00743">
    <property type="entry name" value="FMO-like"/>
    <property type="match status" value="1"/>
</dbReference>
<name>A0A163BEC9_DIDRA</name>
<keyword evidence="7" id="KW-1185">Reference proteome</keyword>
<evidence type="ECO:0000256" key="4">
    <source>
        <dbReference type="ARBA" id="ARBA00023002"/>
    </source>
</evidence>
<evidence type="ECO:0000256" key="5">
    <source>
        <dbReference type="SAM" id="Phobius"/>
    </source>
</evidence>
<accession>A0A163BEC9</accession>
<dbReference type="PANTHER" id="PTHR42877:SF10">
    <property type="entry name" value="L-ORNITHINE N(5)-OXYGENASE"/>
    <property type="match status" value="1"/>
</dbReference>
<dbReference type="GO" id="GO:0004499">
    <property type="term" value="F:N,N-dimethylaniline monooxygenase activity"/>
    <property type="evidence" value="ECO:0007669"/>
    <property type="project" value="InterPro"/>
</dbReference>
<dbReference type="InterPro" id="IPR020946">
    <property type="entry name" value="Flavin_mOase-like"/>
</dbReference>
<sequence>MISETIRRVNGYEHNAYTYYPVIIVGAGASGIAMACQLKQQFGFDQFRVFERQAGIGGTWWINRYPGVACDVPAVFYSFSFAQNPNWTSFHPPGREIVKYYHEVCQTYRITDKMECNTDVEGCRWLEDEQLWEVTIRRMMAGMGDVSSKERARVVEEKGEHAVYSETEVIKAKVVVSCVGGLVEPRGWPDEIPGLEKFKGKVFHSARWDETVDLEDKNVVVVGTGCSSAQIVPRLPHAPYHAKSVTQLMRSPPWVVPAVSPPGGDAWWEKNGPRLMKAIPGLKELLRFLIFIGAEAGFVKLFPNTPYADKHRKLYEEKILAWVKKTVPEKYLEILTPDYGVGCKRRIFDKRWLKSLSDPKIELTTMPLTRLRENSVVLGPGARYPKNASEEDYPEREVAADVIVLANGFDTTRWLHPLRVVGKEGQDLVELMDERGGAQAYQGTAMDGFPNLFLIFGPNTATGHSSVVMASENMVNYSLNFIKLVLNGEASTVEVKKEAEIAYTEEMQKALKDTVWQSGCSSWYYTKDGWNSTVYPYSQIDFWRRCAFPKYSDWNISYTSKGIAKIRRTRALRLLSVTLAVIGVYRWRKSGLGGKDIREVLQSVLQAVAIQHQTRSTLSDGVKTCFRSGDMFGVMPIGDGLALAVTGDGLALAVTGDGLALAVTGDGLALAVIGAGPQHLRIRGEARRGKQGKERRGGERRAGQVIHQVSPLAV</sequence>
<dbReference type="Proteomes" id="UP000076837">
    <property type="component" value="Unassembled WGS sequence"/>
</dbReference>
<keyword evidence="3" id="KW-0274">FAD</keyword>
<dbReference type="GO" id="GO:0050660">
    <property type="term" value="F:flavin adenine dinucleotide binding"/>
    <property type="evidence" value="ECO:0007669"/>
    <property type="project" value="InterPro"/>
</dbReference>
<keyword evidence="5" id="KW-1133">Transmembrane helix</keyword>
<protein>
    <submittedName>
        <fullName evidence="6">Uncharacterized protein</fullName>
    </submittedName>
</protein>
<comment type="caution">
    <text evidence="6">The sequence shown here is derived from an EMBL/GenBank/DDBJ whole genome shotgun (WGS) entry which is preliminary data.</text>
</comment>
<dbReference type="Pfam" id="PF13450">
    <property type="entry name" value="NAD_binding_8"/>
    <property type="match status" value="1"/>
</dbReference>
<evidence type="ECO:0000313" key="6">
    <source>
        <dbReference type="EMBL" id="KZM21727.1"/>
    </source>
</evidence>
<keyword evidence="5" id="KW-0812">Transmembrane</keyword>
<keyword evidence="5" id="KW-0472">Membrane</keyword>
<dbReference type="SUPFAM" id="SSF51905">
    <property type="entry name" value="FAD/NAD(P)-binding domain"/>
    <property type="match status" value="2"/>
</dbReference>
<dbReference type="AlphaFoldDB" id="A0A163BEC9"/>
<feature type="transmembrane region" description="Helical" evidence="5">
    <location>
        <begin position="17"/>
        <end position="38"/>
    </location>
</feature>
<reference evidence="6 7" key="1">
    <citation type="journal article" date="2016" name="Sci. Rep.">
        <title>Draft genome sequencing and secretome analysis of fungal phytopathogen Ascochyta rabiei provides insight into the necrotrophic effector repertoire.</title>
        <authorList>
            <person name="Verma S."/>
            <person name="Gazara R.K."/>
            <person name="Nizam S."/>
            <person name="Parween S."/>
            <person name="Chattopadhyay D."/>
            <person name="Verma P.K."/>
        </authorList>
    </citation>
    <scope>NUCLEOTIDE SEQUENCE [LARGE SCALE GENOMIC DNA]</scope>
    <source>
        <strain evidence="6 7">ArDII</strain>
    </source>
</reference>
<keyword evidence="2" id="KW-0285">Flavoprotein</keyword>
<gene>
    <name evidence="6" type="ORF">ST47_g7131</name>
</gene>
<dbReference type="PANTHER" id="PTHR42877">
    <property type="entry name" value="L-ORNITHINE N(5)-MONOOXYGENASE-RELATED"/>
    <property type="match status" value="1"/>
</dbReference>
<dbReference type="EMBL" id="JYNV01000240">
    <property type="protein sequence ID" value="KZM21727.1"/>
    <property type="molecule type" value="Genomic_DNA"/>
</dbReference>
<proteinExistence type="inferred from homology"/>
<evidence type="ECO:0000256" key="2">
    <source>
        <dbReference type="ARBA" id="ARBA00022630"/>
    </source>
</evidence>
<organism evidence="6 7">
    <name type="scientific">Didymella rabiei</name>
    <name type="common">Chickpea ascochyta blight fungus</name>
    <name type="synonym">Mycosphaerella rabiei</name>
    <dbReference type="NCBI Taxonomy" id="5454"/>
    <lineage>
        <taxon>Eukaryota</taxon>
        <taxon>Fungi</taxon>
        <taxon>Dikarya</taxon>
        <taxon>Ascomycota</taxon>
        <taxon>Pezizomycotina</taxon>
        <taxon>Dothideomycetes</taxon>
        <taxon>Pleosporomycetidae</taxon>
        <taxon>Pleosporales</taxon>
        <taxon>Pleosporineae</taxon>
        <taxon>Didymellaceae</taxon>
        <taxon>Ascochyta</taxon>
    </lineage>
</organism>
<dbReference type="GO" id="GO:0050661">
    <property type="term" value="F:NADP binding"/>
    <property type="evidence" value="ECO:0007669"/>
    <property type="project" value="InterPro"/>
</dbReference>
<dbReference type="InterPro" id="IPR051209">
    <property type="entry name" value="FAD-bind_Monooxygenase_sf"/>
</dbReference>
<evidence type="ECO:0000313" key="7">
    <source>
        <dbReference type="Proteomes" id="UP000076837"/>
    </source>
</evidence>
<comment type="similarity">
    <text evidence="1">Belongs to the FAD-binding monooxygenase family.</text>
</comment>
<evidence type="ECO:0000256" key="3">
    <source>
        <dbReference type="ARBA" id="ARBA00022827"/>
    </source>
</evidence>